<evidence type="ECO:0000313" key="3">
    <source>
        <dbReference type="Proteomes" id="UP000029665"/>
    </source>
</evidence>
<organism evidence="2 3">
    <name type="scientific">Pycnoporus cinnabarinus</name>
    <name type="common">Cinnabar-red polypore</name>
    <name type="synonym">Trametes cinnabarina</name>
    <dbReference type="NCBI Taxonomy" id="5643"/>
    <lineage>
        <taxon>Eukaryota</taxon>
        <taxon>Fungi</taxon>
        <taxon>Dikarya</taxon>
        <taxon>Basidiomycota</taxon>
        <taxon>Agaricomycotina</taxon>
        <taxon>Agaricomycetes</taxon>
        <taxon>Polyporales</taxon>
        <taxon>Polyporaceae</taxon>
        <taxon>Trametes</taxon>
    </lineage>
</organism>
<evidence type="ECO:0000256" key="1">
    <source>
        <dbReference type="SAM" id="MobiDB-lite"/>
    </source>
</evidence>
<feature type="compositionally biased region" description="Polar residues" evidence="1">
    <location>
        <begin position="1"/>
        <end position="10"/>
    </location>
</feature>
<name>A0A060S8I3_PYCCI</name>
<keyword evidence="3" id="KW-1185">Reference proteome</keyword>
<comment type="caution">
    <text evidence="2">The sequence shown here is derived from an EMBL/GenBank/DDBJ whole genome shotgun (WGS) entry which is preliminary data.</text>
</comment>
<dbReference type="OrthoDB" id="5277092at2759"/>
<gene>
    <name evidence="2" type="ORF">BN946_scf184798.g92</name>
</gene>
<dbReference type="OMA" id="FQAMQDQ"/>
<protein>
    <submittedName>
        <fullName evidence="2">Uncharacterized protein</fullName>
    </submittedName>
</protein>
<proteinExistence type="predicted"/>
<reference evidence="2" key="1">
    <citation type="submission" date="2014-01" db="EMBL/GenBank/DDBJ databases">
        <title>The genome of the white-rot fungus Pycnoporus cinnabarinus: a basidiomycete model with a versatile arsenal for lignocellulosic biomass breakdown.</title>
        <authorList>
            <person name="Levasseur A."/>
            <person name="Lomascolo A."/>
            <person name="Ruiz-Duenas F.J."/>
            <person name="Uzan E."/>
            <person name="Piumi F."/>
            <person name="Kues U."/>
            <person name="Ram A.F.J."/>
            <person name="Murat C."/>
            <person name="Haon M."/>
            <person name="Benoit I."/>
            <person name="Arfi Y."/>
            <person name="Chevret D."/>
            <person name="Drula E."/>
            <person name="Kwon M.J."/>
            <person name="Gouret P."/>
            <person name="Lesage-Meessen L."/>
            <person name="Lombard V."/>
            <person name="Mariette J."/>
            <person name="Noirot C."/>
            <person name="Park J."/>
            <person name="Patyshakuliyeva A."/>
            <person name="Wieneger R.A.B."/>
            <person name="Wosten H.A.B."/>
            <person name="Martin F."/>
            <person name="Coutinho P.M."/>
            <person name="de Vries R."/>
            <person name="Martinez A.T."/>
            <person name="Klopp C."/>
            <person name="Pontarotti P."/>
            <person name="Henrissat B."/>
            <person name="Record E."/>
        </authorList>
    </citation>
    <scope>NUCLEOTIDE SEQUENCE [LARGE SCALE GENOMIC DNA]</scope>
    <source>
        <strain evidence="2">BRFM137</strain>
    </source>
</reference>
<dbReference type="Proteomes" id="UP000029665">
    <property type="component" value="Unassembled WGS sequence"/>
</dbReference>
<dbReference type="EMBL" id="CCBP010000092">
    <property type="protein sequence ID" value="CDO70777.1"/>
    <property type="molecule type" value="Genomic_DNA"/>
</dbReference>
<dbReference type="AlphaFoldDB" id="A0A060S8I3"/>
<feature type="region of interest" description="Disordered" evidence="1">
    <location>
        <begin position="1"/>
        <end position="25"/>
    </location>
</feature>
<accession>A0A060S8I3</accession>
<evidence type="ECO:0000313" key="2">
    <source>
        <dbReference type="EMBL" id="CDO70777.1"/>
    </source>
</evidence>
<sequence>MSLAQKIQSKLSHDSPDTSSKPPEQALKEFIAEDPNSVYTFDSERDAPRSEICREGKEKGHKCIQMAMYSTQLFQAMQDQGFFCALPMDPARTHIECKRIPKN</sequence>
<dbReference type="HOGENOM" id="CLU_150191_1_0_1"/>